<dbReference type="EMBL" id="JAQQWE010000005">
    <property type="protein sequence ID" value="KAK7951037.1"/>
    <property type="molecule type" value="Genomic_DNA"/>
</dbReference>
<protein>
    <submittedName>
        <fullName evidence="1">Uncharacterized protein</fullName>
    </submittedName>
</protein>
<dbReference type="RefSeq" id="XP_066699099.1">
    <property type="nucleotide sequence ID" value="XM_066842987.1"/>
</dbReference>
<dbReference type="Proteomes" id="UP001391051">
    <property type="component" value="Unassembled WGS sequence"/>
</dbReference>
<gene>
    <name evidence="1" type="ORF">PG986_006765</name>
</gene>
<accession>A0ABR1QAN7</accession>
<reference evidence="1 2" key="1">
    <citation type="submission" date="2023-01" db="EMBL/GenBank/DDBJ databases">
        <title>Analysis of 21 Apiospora genomes using comparative genomics revels a genus with tremendous synthesis potential of carbohydrate active enzymes and secondary metabolites.</title>
        <authorList>
            <person name="Sorensen T."/>
        </authorList>
    </citation>
    <scope>NUCLEOTIDE SEQUENCE [LARGE SCALE GENOMIC DNA]</scope>
    <source>
        <strain evidence="1 2">CBS 24483</strain>
    </source>
</reference>
<name>A0ABR1QAN7_9PEZI</name>
<organism evidence="1 2">
    <name type="scientific">Apiospora aurea</name>
    <dbReference type="NCBI Taxonomy" id="335848"/>
    <lineage>
        <taxon>Eukaryota</taxon>
        <taxon>Fungi</taxon>
        <taxon>Dikarya</taxon>
        <taxon>Ascomycota</taxon>
        <taxon>Pezizomycotina</taxon>
        <taxon>Sordariomycetes</taxon>
        <taxon>Xylariomycetidae</taxon>
        <taxon>Amphisphaeriales</taxon>
        <taxon>Apiosporaceae</taxon>
        <taxon>Apiospora</taxon>
    </lineage>
</organism>
<evidence type="ECO:0000313" key="1">
    <source>
        <dbReference type="EMBL" id="KAK7951037.1"/>
    </source>
</evidence>
<proteinExistence type="predicted"/>
<sequence length="263" mass="30009">MHEVNRMSNEERLVLNADGITEEEVEEQFAEWKDAAKRGGATAWTDPALASTHRVEIHPNQASFSIEQYLRKDNPALAPRAGVSFIHLICTMKDPEPWHFGHHDFSFIQERIQEFKRRWVGSIGDAAGKGFRLKAIETQLEAVTRRYVDAQREMPDTRPDGNALDIAVRAFRRLRDLKHNLLALRPEEFAHGIIPQGRVPEGIGADGTQDFHFHIVATPGWCQPSCGTDAVAKMKDVKAFQGMVQRVNTRNQRRIKMNACYRW</sequence>
<evidence type="ECO:0000313" key="2">
    <source>
        <dbReference type="Proteomes" id="UP001391051"/>
    </source>
</evidence>
<keyword evidence="2" id="KW-1185">Reference proteome</keyword>
<dbReference type="GeneID" id="92076049"/>
<comment type="caution">
    <text evidence="1">The sequence shown here is derived from an EMBL/GenBank/DDBJ whole genome shotgun (WGS) entry which is preliminary data.</text>
</comment>